<dbReference type="InterPro" id="IPR035948">
    <property type="entry name" value="YwqG-like_sf"/>
</dbReference>
<dbReference type="Proteomes" id="UP000201613">
    <property type="component" value="Unassembled WGS sequence"/>
</dbReference>
<dbReference type="EMBL" id="FXZK01000011">
    <property type="protein sequence ID" value="SMY09595.1"/>
    <property type="molecule type" value="Genomic_DNA"/>
</dbReference>
<dbReference type="AlphaFoldDB" id="A0A238LJM7"/>
<feature type="region of interest" description="Disordered" evidence="1">
    <location>
        <begin position="172"/>
        <end position="191"/>
    </location>
</feature>
<dbReference type="PANTHER" id="PTHR36436">
    <property type="entry name" value="SLL5081 PROTEIN"/>
    <property type="match status" value="1"/>
</dbReference>
<organism evidence="2 3">
    <name type="scientific">Flavimaricola marinus</name>
    <dbReference type="NCBI Taxonomy" id="1819565"/>
    <lineage>
        <taxon>Bacteria</taxon>
        <taxon>Pseudomonadati</taxon>
        <taxon>Pseudomonadota</taxon>
        <taxon>Alphaproteobacteria</taxon>
        <taxon>Rhodobacterales</taxon>
        <taxon>Paracoccaceae</taxon>
        <taxon>Flavimaricola</taxon>
    </lineage>
</organism>
<protein>
    <recommendedName>
        <fullName evidence="4">DUF1963 domain-containing protein</fullName>
    </recommendedName>
</protein>
<dbReference type="PANTHER" id="PTHR36436:SF6">
    <property type="entry name" value="SLL5081 PROTEIN"/>
    <property type="match status" value="1"/>
</dbReference>
<feature type="compositionally biased region" description="Polar residues" evidence="1">
    <location>
        <begin position="176"/>
        <end position="190"/>
    </location>
</feature>
<sequence length="426" mass="46845">MTGANTAGGPTIRSNAVLLHHISRTSGQDWAGGTSWLGGLPVLGGADWPRNPMDGDALHFVAQVSLADLPDLDIDIPRTGTLGFFVESDLSSKMGQLPYPQIVGRVIWSDDTQGAVTKAPADCGPIHREDWSFYWKTARNEANAPRVFPRWPVQPVAFACPPDGLYEIPDEAFGTETASPPRQVARTSSGGRALMPAREAITWRVVEAILDDTARALGLFDASVRLAEERPSKWTEALPAWQPLAENVRAFVAKWDQRRDGHMPDTGVGTAVVEELTADMAALANEMRSLKGHYLRPNFLTEHFVRADGSPGTDRYWHFHEAISRAYDEMRVAEDAVYRNIPDVLRTHLEQPTSQQININRHQMFGAGATVQDVAAMMGGMVMLCQFSSDPYIGMMWGDVGFVKFWIAPADLADGAWDKVVVTFEG</sequence>
<evidence type="ECO:0008006" key="4">
    <source>
        <dbReference type="Google" id="ProtNLM"/>
    </source>
</evidence>
<evidence type="ECO:0000313" key="2">
    <source>
        <dbReference type="EMBL" id="SMY09595.1"/>
    </source>
</evidence>
<dbReference type="InterPro" id="IPR015315">
    <property type="entry name" value="DUF1963"/>
</dbReference>
<accession>A0A238LJM7</accession>
<reference evidence="2 3" key="1">
    <citation type="submission" date="2017-05" db="EMBL/GenBank/DDBJ databases">
        <authorList>
            <person name="Song R."/>
            <person name="Chenine A.L."/>
            <person name="Ruprecht R.M."/>
        </authorList>
    </citation>
    <scope>NUCLEOTIDE SEQUENCE [LARGE SCALE GENOMIC DNA]</scope>
    <source>
        <strain evidence="2 3">CECT 8899</strain>
    </source>
</reference>
<keyword evidence="3" id="KW-1185">Reference proteome</keyword>
<dbReference type="Pfam" id="PF09234">
    <property type="entry name" value="DUF1963"/>
    <property type="match status" value="2"/>
</dbReference>
<proteinExistence type="predicted"/>
<dbReference type="Gene3D" id="2.30.320.10">
    <property type="entry name" value="YwqG-like"/>
    <property type="match status" value="2"/>
</dbReference>
<dbReference type="SUPFAM" id="SSF103032">
    <property type="entry name" value="Hypothetical protein YwqG"/>
    <property type="match status" value="2"/>
</dbReference>
<dbReference type="RefSeq" id="WP_168770598.1">
    <property type="nucleotide sequence ID" value="NZ_FXZK01000011.1"/>
</dbReference>
<gene>
    <name evidence="2" type="ORF">LOM8899_03764</name>
</gene>
<name>A0A238LJM7_9RHOB</name>
<evidence type="ECO:0000256" key="1">
    <source>
        <dbReference type="SAM" id="MobiDB-lite"/>
    </source>
</evidence>
<evidence type="ECO:0000313" key="3">
    <source>
        <dbReference type="Proteomes" id="UP000201613"/>
    </source>
</evidence>